<dbReference type="Proteomes" id="UP000478052">
    <property type="component" value="Unassembled WGS sequence"/>
</dbReference>
<gene>
    <name evidence="2" type="ORF">FWK35_00029317</name>
</gene>
<comment type="caution">
    <text evidence="2">The sequence shown here is derived from an EMBL/GenBank/DDBJ whole genome shotgun (WGS) entry which is preliminary data.</text>
</comment>
<name>A0A6G0VWD0_APHCR</name>
<evidence type="ECO:0000313" key="2">
    <source>
        <dbReference type="EMBL" id="KAF0711900.1"/>
    </source>
</evidence>
<dbReference type="AlphaFoldDB" id="A0A6G0VWD0"/>
<dbReference type="GO" id="GO:0003964">
    <property type="term" value="F:RNA-directed DNA polymerase activity"/>
    <property type="evidence" value="ECO:0007669"/>
    <property type="project" value="UniProtKB-KW"/>
</dbReference>
<keyword evidence="2" id="KW-0808">Transferase</keyword>
<reference evidence="2 3" key="1">
    <citation type="submission" date="2019-08" db="EMBL/GenBank/DDBJ databases">
        <title>Whole genome of Aphis craccivora.</title>
        <authorList>
            <person name="Voronova N.V."/>
            <person name="Shulinski R.S."/>
            <person name="Bandarenka Y.V."/>
            <person name="Zhorov D.G."/>
            <person name="Warner D."/>
        </authorList>
    </citation>
    <scope>NUCLEOTIDE SEQUENCE [LARGE SCALE GENOMIC DNA]</scope>
    <source>
        <strain evidence="2">180601</strain>
        <tissue evidence="2">Whole Body</tissue>
    </source>
</reference>
<keyword evidence="2" id="KW-0695">RNA-directed DNA polymerase</keyword>
<proteinExistence type="predicted"/>
<accession>A0A6G0VWD0</accession>
<dbReference type="PROSITE" id="PS50878">
    <property type="entry name" value="RT_POL"/>
    <property type="match status" value="1"/>
</dbReference>
<evidence type="ECO:0000313" key="3">
    <source>
        <dbReference type="Proteomes" id="UP000478052"/>
    </source>
</evidence>
<evidence type="ECO:0000259" key="1">
    <source>
        <dbReference type="PROSITE" id="PS50878"/>
    </source>
</evidence>
<feature type="domain" description="Reverse transcriptase" evidence="1">
    <location>
        <begin position="1"/>
        <end position="99"/>
    </location>
</feature>
<dbReference type="OrthoDB" id="6627828at2759"/>
<dbReference type="Pfam" id="PF00078">
    <property type="entry name" value="RVT_1"/>
    <property type="match status" value="1"/>
</dbReference>
<keyword evidence="3" id="KW-1185">Reference proteome</keyword>
<dbReference type="InterPro" id="IPR000477">
    <property type="entry name" value="RT_dom"/>
</dbReference>
<sequence>MDPLLKAMTLHDPDSTHVVAYADDIVLLVAGNTRRQVIRSTERALEIINSWANVRGLAFSKEKSVMVPLKGGLVPGFTARFGDSTITSVEHTKYLGLTLQSNFYFDLHAINLLESSTDMFSRLKSIRKSKWWTSPELATMIYKAVYIPRVTYGATTWFNRLRNKEDIKKKLTSAQRRTLLAITGAYKTSSTHALQVITGTPPIVQHIQYKIDIENGTTPEEAKTKCLDEWQTLWNNSSKGRWTFSFLPSIRQRLVTPITFDHYTCQIITGHGDFNYKLHGFNLVDNPTCSCGHTIEDARHILEDCTKANQHRVRLRRTMELSGASWPYENTEYIKNRKSWEALTIFATCYLKDKEKERLERR</sequence>
<organism evidence="2 3">
    <name type="scientific">Aphis craccivora</name>
    <name type="common">Cowpea aphid</name>
    <dbReference type="NCBI Taxonomy" id="307492"/>
    <lineage>
        <taxon>Eukaryota</taxon>
        <taxon>Metazoa</taxon>
        <taxon>Ecdysozoa</taxon>
        <taxon>Arthropoda</taxon>
        <taxon>Hexapoda</taxon>
        <taxon>Insecta</taxon>
        <taxon>Pterygota</taxon>
        <taxon>Neoptera</taxon>
        <taxon>Paraneoptera</taxon>
        <taxon>Hemiptera</taxon>
        <taxon>Sternorrhyncha</taxon>
        <taxon>Aphidomorpha</taxon>
        <taxon>Aphidoidea</taxon>
        <taxon>Aphididae</taxon>
        <taxon>Aphidini</taxon>
        <taxon>Aphis</taxon>
        <taxon>Aphis</taxon>
    </lineage>
</organism>
<keyword evidence="2" id="KW-0548">Nucleotidyltransferase</keyword>
<protein>
    <submittedName>
        <fullName evidence="2">Reverse transcriptase domain-containing protein</fullName>
    </submittedName>
</protein>
<dbReference type="EMBL" id="VUJU01011126">
    <property type="protein sequence ID" value="KAF0711900.1"/>
    <property type="molecule type" value="Genomic_DNA"/>
</dbReference>